<keyword evidence="13" id="KW-1185">Reference proteome</keyword>
<feature type="domain" description="NADH:quinone oxidoreductase/Mrp antiporter transmembrane" evidence="11">
    <location>
        <begin position="136"/>
        <end position="428"/>
    </location>
</feature>
<evidence type="ECO:0000313" key="13">
    <source>
        <dbReference type="Proteomes" id="UP001254608"/>
    </source>
</evidence>
<dbReference type="InterPro" id="IPR010227">
    <property type="entry name" value="NADH_Q_OxRdtase_chainM/4"/>
</dbReference>
<dbReference type="NCBIfam" id="NF004498">
    <property type="entry name" value="PRK05846.1-1"/>
    <property type="match status" value="1"/>
</dbReference>
<evidence type="ECO:0000313" key="12">
    <source>
        <dbReference type="EMBL" id="MDT0496071.1"/>
    </source>
</evidence>
<feature type="transmembrane region" description="Helical" evidence="10">
    <location>
        <begin position="27"/>
        <end position="49"/>
    </location>
</feature>
<feature type="transmembrane region" description="Helical" evidence="10">
    <location>
        <begin position="175"/>
        <end position="196"/>
    </location>
</feature>
<keyword evidence="12" id="KW-0560">Oxidoreductase</keyword>
<dbReference type="InterPro" id="IPR003918">
    <property type="entry name" value="NADH_UbQ_OxRdtase"/>
</dbReference>
<dbReference type="GO" id="GO:0050136">
    <property type="term" value="F:NADH dehydrogenase (quinone) (non-electrogenic) activity"/>
    <property type="evidence" value="ECO:0007669"/>
    <property type="project" value="UniProtKB-EC"/>
</dbReference>
<feature type="transmembrane region" description="Helical" evidence="10">
    <location>
        <begin position="418"/>
        <end position="441"/>
    </location>
</feature>
<dbReference type="NCBIfam" id="TIGR01972">
    <property type="entry name" value="NDH_I_M"/>
    <property type="match status" value="1"/>
</dbReference>
<evidence type="ECO:0000256" key="4">
    <source>
        <dbReference type="ARBA" id="ARBA00022692"/>
    </source>
</evidence>
<dbReference type="PANTHER" id="PTHR43507:SF1">
    <property type="entry name" value="NADH-UBIQUINONE OXIDOREDUCTASE CHAIN 4"/>
    <property type="match status" value="1"/>
</dbReference>
<evidence type="ECO:0000256" key="3">
    <source>
        <dbReference type="ARBA" id="ARBA00019906"/>
    </source>
</evidence>
<dbReference type="PRINTS" id="PR01437">
    <property type="entry name" value="NUOXDRDTASE4"/>
</dbReference>
<organism evidence="12 13">
    <name type="scientific">Banduia mediterranea</name>
    <dbReference type="NCBI Taxonomy" id="3075609"/>
    <lineage>
        <taxon>Bacteria</taxon>
        <taxon>Pseudomonadati</taxon>
        <taxon>Pseudomonadota</taxon>
        <taxon>Gammaproteobacteria</taxon>
        <taxon>Nevskiales</taxon>
        <taxon>Algiphilaceae</taxon>
        <taxon>Banduia</taxon>
    </lineage>
</organism>
<feature type="transmembrane region" description="Helical" evidence="10">
    <location>
        <begin position="346"/>
        <end position="364"/>
    </location>
</feature>
<evidence type="ECO:0000256" key="1">
    <source>
        <dbReference type="ARBA" id="ARBA00004127"/>
    </source>
</evidence>
<feature type="transmembrane region" description="Helical" evidence="10">
    <location>
        <begin position="465"/>
        <end position="482"/>
    </location>
</feature>
<comment type="caution">
    <text evidence="12">The sequence shown here is derived from an EMBL/GenBank/DDBJ whole genome shotgun (WGS) entry which is preliminary data.</text>
</comment>
<evidence type="ECO:0000256" key="2">
    <source>
        <dbReference type="ARBA" id="ARBA00009025"/>
    </source>
</evidence>
<accession>A0ABU2WDW7</accession>
<evidence type="ECO:0000256" key="10">
    <source>
        <dbReference type="SAM" id="Phobius"/>
    </source>
</evidence>
<feature type="transmembrane region" description="Helical" evidence="10">
    <location>
        <begin position="121"/>
        <end position="144"/>
    </location>
</feature>
<feature type="transmembrane region" description="Helical" evidence="10">
    <location>
        <begin position="216"/>
        <end position="234"/>
    </location>
</feature>
<sequence>MILLWLILIPIIGGLLCWQGERHAGPWLPRWFAAGSMLLVLILSLWLWVSGDYSLAVPGGTPQWALEFKRDWIPRFGISFHLALDGLSLMLVVLTALLGLMAVICSWREIDQRVGFFHLNLLWNLGAVIGVFLTLDLFLFFFLWEAMLVPMYFLIALWGHNAPGGRGRIYAATKFFLFTQASGLIMLVAILGLVYVHQQQTGVLTFNYMDLLGTSMSPLTEFWLMLGFFVAFAVKMPTVPLHSWLPEAHSQAPTAGSVDLAGILLKTAAYGLLRFAIPLFPNASLDFAPVAMWLGVIGVIYGGVLTFAQNDIKRLVAYSSVAHMGFVMIGIYAGTEMALQGVTIQLLAHGISAGGLFILCGEIYERMHTRDMRQMGGLWARFKTLPPIALVFAVASLGLPGFGNFVGEFLILAGTWELAPAVTIVASSGLVLAAVYCLILIQRSFHGPVRGDAASLRDLSTRERYMLLILMAVLLWLGLYPQPFLDTSTTTMQAIHEIYRGTAVAVAAP</sequence>
<evidence type="ECO:0000259" key="11">
    <source>
        <dbReference type="Pfam" id="PF00361"/>
    </source>
</evidence>
<dbReference type="RefSeq" id="WP_311363463.1">
    <property type="nucleotide sequence ID" value="NZ_JAVRIC010000002.1"/>
</dbReference>
<evidence type="ECO:0000256" key="7">
    <source>
        <dbReference type="ARBA" id="ARBA00031584"/>
    </source>
</evidence>
<feature type="transmembrane region" description="Helical" evidence="10">
    <location>
        <begin position="289"/>
        <end position="308"/>
    </location>
</feature>
<feature type="transmembrane region" description="Helical" evidence="10">
    <location>
        <begin position="315"/>
        <end position="334"/>
    </location>
</feature>
<evidence type="ECO:0000256" key="8">
    <source>
        <dbReference type="ARBA" id="ARBA00032798"/>
    </source>
</evidence>
<dbReference type="EMBL" id="JAVRIC010000002">
    <property type="protein sequence ID" value="MDT0496071.1"/>
    <property type="molecule type" value="Genomic_DNA"/>
</dbReference>
<protein>
    <recommendedName>
        <fullName evidence="3">NADH-quinone oxidoreductase subunit M</fullName>
    </recommendedName>
    <alternativeName>
        <fullName evidence="7">NADH dehydrogenase I subunit M</fullName>
    </alternativeName>
    <alternativeName>
        <fullName evidence="8">NDH-1 subunit M</fullName>
    </alternativeName>
</protein>
<feature type="transmembrane region" description="Helical" evidence="10">
    <location>
        <begin position="255"/>
        <end position="277"/>
    </location>
</feature>
<comment type="similarity">
    <text evidence="2">Belongs to the complex I subunit 4 family.</text>
</comment>
<comment type="subcellular location">
    <subcellularLocation>
        <location evidence="1">Endomembrane system</location>
        <topology evidence="1">Multi-pass membrane protein</topology>
    </subcellularLocation>
    <subcellularLocation>
        <location evidence="9">Membrane</location>
        <topology evidence="9">Multi-pass membrane protein</topology>
    </subcellularLocation>
</comment>
<evidence type="ECO:0000256" key="6">
    <source>
        <dbReference type="ARBA" id="ARBA00023136"/>
    </source>
</evidence>
<dbReference type="Pfam" id="PF00361">
    <property type="entry name" value="Proton_antipo_M"/>
    <property type="match status" value="1"/>
</dbReference>
<gene>
    <name evidence="12" type="primary">nuoM</name>
    <name evidence="12" type="ORF">RM530_01645</name>
</gene>
<keyword evidence="6 10" id="KW-0472">Membrane</keyword>
<name>A0ABU2WDW7_9GAMM</name>
<evidence type="ECO:0000256" key="5">
    <source>
        <dbReference type="ARBA" id="ARBA00022989"/>
    </source>
</evidence>
<evidence type="ECO:0000256" key="9">
    <source>
        <dbReference type="RuleBase" id="RU000320"/>
    </source>
</evidence>
<dbReference type="Proteomes" id="UP001254608">
    <property type="component" value="Unassembled WGS sequence"/>
</dbReference>
<keyword evidence="5 10" id="KW-1133">Transmembrane helix</keyword>
<proteinExistence type="inferred from homology"/>
<dbReference type="PANTHER" id="PTHR43507">
    <property type="entry name" value="NADH-UBIQUINONE OXIDOREDUCTASE CHAIN 4"/>
    <property type="match status" value="1"/>
</dbReference>
<keyword evidence="4 9" id="KW-0812">Transmembrane</keyword>
<feature type="transmembrane region" description="Helical" evidence="10">
    <location>
        <begin position="78"/>
        <end position="101"/>
    </location>
</feature>
<feature type="transmembrane region" description="Helical" evidence="10">
    <location>
        <begin position="385"/>
        <end position="406"/>
    </location>
</feature>
<dbReference type="InterPro" id="IPR001750">
    <property type="entry name" value="ND/Mrp_TM"/>
</dbReference>
<reference evidence="12 13" key="1">
    <citation type="submission" date="2023-09" db="EMBL/GenBank/DDBJ databases">
        <authorList>
            <person name="Rey-Velasco X."/>
        </authorList>
    </citation>
    <scope>NUCLEOTIDE SEQUENCE [LARGE SCALE GENOMIC DNA]</scope>
    <source>
        <strain evidence="12 13">W345</strain>
    </source>
</reference>